<comment type="caution">
    <text evidence="7">The sequence shown here is derived from an EMBL/GenBank/DDBJ whole genome shotgun (WGS) entry which is preliminary data.</text>
</comment>
<dbReference type="InterPro" id="IPR010989">
    <property type="entry name" value="SNARE"/>
</dbReference>
<dbReference type="SMART" id="SM00587">
    <property type="entry name" value="CHK"/>
    <property type="match status" value="1"/>
</dbReference>
<organism evidence="7 8">
    <name type="scientific">Tenebrio molitor</name>
    <name type="common">Yellow mealworm beetle</name>
    <dbReference type="NCBI Taxonomy" id="7067"/>
    <lineage>
        <taxon>Eukaryota</taxon>
        <taxon>Metazoa</taxon>
        <taxon>Ecdysozoa</taxon>
        <taxon>Arthropoda</taxon>
        <taxon>Hexapoda</taxon>
        <taxon>Insecta</taxon>
        <taxon>Pterygota</taxon>
        <taxon>Neoptera</taxon>
        <taxon>Endopterygota</taxon>
        <taxon>Coleoptera</taxon>
        <taxon>Polyphaga</taxon>
        <taxon>Cucujiformia</taxon>
        <taxon>Tenebrionidae</taxon>
        <taxon>Tenebrio</taxon>
    </lineage>
</organism>
<dbReference type="GO" id="GO:0016020">
    <property type="term" value="C:membrane"/>
    <property type="evidence" value="ECO:0007669"/>
    <property type="project" value="UniProtKB-SubCell"/>
</dbReference>
<evidence type="ECO:0000313" key="8">
    <source>
        <dbReference type="Proteomes" id="UP000719412"/>
    </source>
</evidence>
<keyword evidence="5" id="KW-1133">Transmembrane helix</keyword>
<evidence type="ECO:0000259" key="6">
    <source>
        <dbReference type="PROSITE" id="PS50192"/>
    </source>
</evidence>
<dbReference type="SMART" id="SM00397">
    <property type="entry name" value="t_SNARE"/>
    <property type="match status" value="1"/>
</dbReference>
<keyword evidence="5" id="KW-0472">Membrane</keyword>
<dbReference type="CDD" id="cd15844">
    <property type="entry name" value="SNARE_syntaxin5"/>
    <property type="match status" value="1"/>
</dbReference>
<dbReference type="Gene3D" id="1.20.58.70">
    <property type="match status" value="1"/>
</dbReference>
<name>A0A8J6HA64_TENMO</name>
<keyword evidence="5" id="KW-0812">Transmembrane</keyword>
<proteinExistence type="inferred from homology"/>
<evidence type="ECO:0000256" key="5">
    <source>
        <dbReference type="SAM" id="Phobius"/>
    </source>
</evidence>
<dbReference type="Pfam" id="PF02958">
    <property type="entry name" value="EcKL"/>
    <property type="match status" value="1"/>
</dbReference>
<feature type="domain" description="T-SNARE coiled-coil homology" evidence="6">
    <location>
        <begin position="598"/>
        <end position="660"/>
    </location>
</feature>
<comment type="subcellular location">
    <subcellularLocation>
        <location evidence="1">Membrane</location>
        <topology evidence="1">Single-pass type IV membrane protein</topology>
    </subcellularLocation>
</comment>
<feature type="region of interest" description="Disordered" evidence="4">
    <location>
        <begin position="539"/>
        <end position="560"/>
    </location>
</feature>
<evidence type="ECO:0000256" key="4">
    <source>
        <dbReference type="SAM" id="MobiDB-lite"/>
    </source>
</evidence>
<evidence type="ECO:0000256" key="2">
    <source>
        <dbReference type="ARBA" id="ARBA00009063"/>
    </source>
</evidence>
<evidence type="ECO:0000256" key="1">
    <source>
        <dbReference type="ARBA" id="ARBA00004211"/>
    </source>
</evidence>
<dbReference type="SUPFAM" id="SSF47661">
    <property type="entry name" value="t-snare proteins"/>
    <property type="match status" value="1"/>
</dbReference>
<protein>
    <recommendedName>
        <fullName evidence="6">t-SNARE coiled-coil homology domain-containing protein</fullName>
    </recommendedName>
</protein>
<dbReference type="GO" id="GO:0016192">
    <property type="term" value="P:vesicle-mediated transport"/>
    <property type="evidence" value="ECO:0007669"/>
    <property type="project" value="InterPro"/>
</dbReference>
<comment type="similarity">
    <text evidence="2">Belongs to the syntaxin family.</text>
</comment>
<dbReference type="AlphaFoldDB" id="A0A8J6HA64"/>
<keyword evidence="8" id="KW-1185">Reference proteome</keyword>
<dbReference type="InterPro" id="IPR000727">
    <property type="entry name" value="T_SNARE_dom"/>
</dbReference>
<sequence length="690" mass="78528">MLPRRRRAGSETEPLVVVSNDNSWSKQSNLTYVNSAYPNNVPQDYYLEDDLTTEDYTEPEPVMAARDRTSEFVNTIQTLQGRSIARAVAVRDPKKSKVIQSHSEFMLIAKNIGRNIASTYAKLEKLTLCKAPIRMAAYEIKNLPELVRPMLGESEFIGASVAKLTSAGDNYCSLIYAVDITVKDGKEEKILHGVAKMLPQNEYVQKLFNSPRIYFNEVGYYETIVPCLRNFQKEQGFTQLLSSVPDFYGARFSLDPSSDRIDEDAVLLIKNIKAEGFSIIDRRVGFDLVQSELVLEKVAELHSTSIALKLHKPEVFEEKLGPFFQEFQMYVADKIAADNITKSMLDLIKGDKFCFDNLEKIKDNFNESSSHGTTRNDKTFLSPFMSLVHNDMWTSNIMVKIVNGKTVDVKFVDYQIYEYSSLARDVIFFLFNSVQLPVIKEHCDHLLAYYHVAKRKSLFDDRTAEIQELTYIIKGDLSSLNQQIAQLQDVSKKQKHLTTGRHLQSHSSSVVLALQSKLATMSTDFKQILEVRTENLKHQKTRREQFSQGGLPPPPVSSSAQGSLLLQEQDQVSINLEGSALVPQRSQMQAALMYDETDNYLQSRAETMQNIESTIVELGGIFQQLAHMVKEQEEMVERIDTNVQDAELNIEAAHAQIVKYFQSVTSNRWLMIKIFGVLIFFFIFFVVFLA</sequence>
<reference evidence="7" key="1">
    <citation type="journal article" date="2020" name="J Insects Food Feed">
        <title>The yellow mealworm (Tenebrio molitor) genome: a resource for the emerging insects as food and feed industry.</title>
        <authorList>
            <person name="Eriksson T."/>
            <person name="Andere A."/>
            <person name="Kelstrup H."/>
            <person name="Emery V."/>
            <person name="Picard C."/>
        </authorList>
    </citation>
    <scope>NUCLEOTIDE SEQUENCE</scope>
    <source>
        <strain evidence="7">Stoneville</strain>
        <tissue evidence="7">Whole head</tissue>
    </source>
</reference>
<dbReference type="GO" id="GO:0006886">
    <property type="term" value="P:intracellular protein transport"/>
    <property type="evidence" value="ECO:0007669"/>
    <property type="project" value="InterPro"/>
</dbReference>
<dbReference type="InterPro" id="IPR015897">
    <property type="entry name" value="CHK_kinase-like"/>
</dbReference>
<dbReference type="InterPro" id="IPR006012">
    <property type="entry name" value="Syntaxin/epimorphin_CS"/>
</dbReference>
<reference evidence="7" key="2">
    <citation type="submission" date="2021-08" db="EMBL/GenBank/DDBJ databases">
        <authorList>
            <person name="Eriksson T."/>
        </authorList>
    </citation>
    <scope>NUCLEOTIDE SEQUENCE</scope>
    <source>
        <strain evidence="7">Stoneville</strain>
        <tissue evidence="7">Whole head</tissue>
    </source>
</reference>
<dbReference type="PROSITE" id="PS00914">
    <property type="entry name" value="SYNTAXIN"/>
    <property type="match status" value="1"/>
</dbReference>
<keyword evidence="3" id="KW-0175">Coiled coil</keyword>
<dbReference type="SUPFAM" id="SSF56112">
    <property type="entry name" value="Protein kinase-like (PK-like)"/>
    <property type="match status" value="1"/>
</dbReference>
<dbReference type="InterPro" id="IPR011009">
    <property type="entry name" value="Kinase-like_dom_sf"/>
</dbReference>
<dbReference type="EMBL" id="JABDTM020027071">
    <property type="protein sequence ID" value="KAH0811049.1"/>
    <property type="molecule type" value="Genomic_DNA"/>
</dbReference>
<dbReference type="Proteomes" id="UP000719412">
    <property type="component" value="Unassembled WGS sequence"/>
</dbReference>
<dbReference type="PROSITE" id="PS50192">
    <property type="entry name" value="T_SNARE"/>
    <property type="match status" value="1"/>
</dbReference>
<feature type="coiled-coil region" evidence="3">
    <location>
        <begin position="629"/>
        <end position="656"/>
    </location>
</feature>
<evidence type="ECO:0000313" key="7">
    <source>
        <dbReference type="EMBL" id="KAH0811049.1"/>
    </source>
</evidence>
<dbReference type="PANTHER" id="PTHR11012:SF55">
    <property type="entry name" value="BHLH DOMAIN-CONTAINING PROTEIN"/>
    <property type="match status" value="1"/>
</dbReference>
<dbReference type="GO" id="GO:0005484">
    <property type="term" value="F:SNAP receptor activity"/>
    <property type="evidence" value="ECO:0007669"/>
    <property type="project" value="InterPro"/>
</dbReference>
<dbReference type="InterPro" id="IPR004119">
    <property type="entry name" value="EcKL"/>
</dbReference>
<evidence type="ECO:0000256" key="3">
    <source>
        <dbReference type="SAM" id="Coils"/>
    </source>
</evidence>
<dbReference type="Pfam" id="PF05739">
    <property type="entry name" value="SNARE"/>
    <property type="match status" value="1"/>
</dbReference>
<dbReference type="PANTHER" id="PTHR11012">
    <property type="entry name" value="PROTEIN KINASE-LIKE DOMAIN-CONTAINING"/>
    <property type="match status" value="1"/>
</dbReference>
<feature type="transmembrane region" description="Helical" evidence="5">
    <location>
        <begin position="669"/>
        <end position="689"/>
    </location>
</feature>
<accession>A0A8J6HA64</accession>
<gene>
    <name evidence="7" type="ORF">GEV33_011738</name>
</gene>